<proteinExistence type="predicted"/>
<dbReference type="STRING" id="1465490.SAMN05444277_11091"/>
<reference evidence="8 9" key="1">
    <citation type="submission" date="2016-10" db="EMBL/GenBank/DDBJ databases">
        <authorList>
            <person name="de Groot N.N."/>
        </authorList>
    </citation>
    <scope>NUCLEOTIDE SEQUENCE [LARGE SCALE GENOMIC DNA]</scope>
    <source>
        <strain evidence="8 9">DSM 28286</strain>
    </source>
</reference>
<evidence type="ECO:0000313" key="9">
    <source>
        <dbReference type="Proteomes" id="UP000199031"/>
    </source>
</evidence>
<dbReference type="PANTHER" id="PTHR32071">
    <property type="entry name" value="TRANSCRIPTIONAL REGULATORY PROTEIN"/>
    <property type="match status" value="1"/>
</dbReference>
<name>A0A1I5Y1K6_9BACT</name>
<keyword evidence="1" id="KW-0547">Nucleotide-binding</keyword>
<gene>
    <name evidence="8" type="ORF">SAMN05444277_11091</name>
</gene>
<accession>A0A1I5Y1K6</accession>
<keyword evidence="2" id="KW-0067">ATP-binding</keyword>
<evidence type="ECO:0000256" key="4">
    <source>
        <dbReference type="ARBA" id="ARBA00023125"/>
    </source>
</evidence>
<feature type="domain" description="Sigma-54 factor interaction" evidence="7">
    <location>
        <begin position="1"/>
        <end position="73"/>
    </location>
</feature>
<dbReference type="PROSITE" id="PS00688">
    <property type="entry name" value="SIGMA54_INTERACT_3"/>
    <property type="match status" value="1"/>
</dbReference>
<evidence type="ECO:0000256" key="6">
    <source>
        <dbReference type="ARBA" id="ARBA00023163"/>
    </source>
</evidence>
<keyword evidence="5" id="KW-0010">Activator</keyword>
<evidence type="ECO:0000256" key="1">
    <source>
        <dbReference type="ARBA" id="ARBA00022741"/>
    </source>
</evidence>
<sequence length="156" mass="17703">MYYRLNVFPVELPPLRERTEDIPLLANHFASHYNRKSGKKITGLSDKALKNLTNYHWPGNIRELENIIERSVLLSKGTIIEDISLPVTMQKNSPGISVDLHIKTMHENERDYIISILKKCNGRIWGAGGAAEILNLPPSTLKSKMKKLGIKKESIE</sequence>
<dbReference type="GO" id="GO:0005524">
    <property type="term" value="F:ATP binding"/>
    <property type="evidence" value="ECO:0007669"/>
    <property type="project" value="UniProtKB-KW"/>
</dbReference>
<dbReference type="GO" id="GO:0003677">
    <property type="term" value="F:DNA binding"/>
    <property type="evidence" value="ECO:0007669"/>
    <property type="project" value="UniProtKB-KW"/>
</dbReference>
<dbReference type="InterPro" id="IPR025944">
    <property type="entry name" value="Sigma_54_int_dom_CS"/>
</dbReference>
<evidence type="ECO:0000256" key="3">
    <source>
        <dbReference type="ARBA" id="ARBA00023015"/>
    </source>
</evidence>
<organism evidence="8 9">
    <name type="scientific">Parafilimonas terrae</name>
    <dbReference type="NCBI Taxonomy" id="1465490"/>
    <lineage>
        <taxon>Bacteria</taxon>
        <taxon>Pseudomonadati</taxon>
        <taxon>Bacteroidota</taxon>
        <taxon>Chitinophagia</taxon>
        <taxon>Chitinophagales</taxon>
        <taxon>Chitinophagaceae</taxon>
        <taxon>Parafilimonas</taxon>
    </lineage>
</organism>
<dbReference type="InterPro" id="IPR002078">
    <property type="entry name" value="Sigma_54_int"/>
</dbReference>
<dbReference type="FunFam" id="1.10.8.60:FF:000014">
    <property type="entry name" value="DNA-binding transcriptional regulator NtrC"/>
    <property type="match status" value="1"/>
</dbReference>
<dbReference type="InterPro" id="IPR058031">
    <property type="entry name" value="AAA_lid_NorR"/>
</dbReference>
<dbReference type="Proteomes" id="UP000199031">
    <property type="component" value="Unassembled WGS sequence"/>
</dbReference>
<dbReference type="EMBL" id="FOXQ01000010">
    <property type="protein sequence ID" value="SFQ38131.1"/>
    <property type="molecule type" value="Genomic_DNA"/>
</dbReference>
<dbReference type="Gene3D" id="1.10.10.60">
    <property type="entry name" value="Homeodomain-like"/>
    <property type="match status" value="1"/>
</dbReference>
<dbReference type="InterPro" id="IPR009057">
    <property type="entry name" value="Homeodomain-like_sf"/>
</dbReference>
<dbReference type="InterPro" id="IPR027417">
    <property type="entry name" value="P-loop_NTPase"/>
</dbReference>
<protein>
    <submittedName>
        <fullName evidence="8">Regulatory protein, Fis family</fullName>
    </submittedName>
</protein>
<dbReference type="RefSeq" id="WP_245751455.1">
    <property type="nucleotide sequence ID" value="NZ_FOXQ01000010.1"/>
</dbReference>
<dbReference type="SUPFAM" id="SSF52540">
    <property type="entry name" value="P-loop containing nucleoside triphosphate hydrolases"/>
    <property type="match status" value="1"/>
</dbReference>
<evidence type="ECO:0000256" key="2">
    <source>
        <dbReference type="ARBA" id="ARBA00022840"/>
    </source>
</evidence>
<dbReference type="GO" id="GO:0006355">
    <property type="term" value="P:regulation of DNA-templated transcription"/>
    <property type="evidence" value="ECO:0007669"/>
    <property type="project" value="InterPro"/>
</dbReference>
<dbReference type="AlphaFoldDB" id="A0A1I5Y1K6"/>
<dbReference type="Gene3D" id="1.10.8.60">
    <property type="match status" value="1"/>
</dbReference>
<dbReference type="PROSITE" id="PS50045">
    <property type="entry name" value="SIGMA54_INTERACT_4"/>
    <property type="match status" value="1"/>
</dbReference>
<dbReference type="Pfam" id="PF25601">
    <property type="entry name" value="AAA_lid_14"/>
    <property type="match status" value="1"/>
</dbReference>
<dbReference type="PANTHER" id="PTHR32071:SF117">
    <property type="entry name" value="PTS-DEPENDENT DIHYDROXYACETONE KINASE OPERON REGULATORY PROTEIN-RELATED"/>
    <property type="match status" value="1"/>
</dbReference>
<evidence type="ECO:0000259" key="7">
    <source>
        <dbReference type="PROSITE" id="PS50045"/>
    </source>
</evidence>
<keyword evidence="3" id="KW-0805">Transcription regulation</keyword>
<evidence type="ECO:0000256" key="5">
    <source>
        <dbReference type="ARBA" id="ARBA00023159"/>
    </source>
</evidence>
<keyword evidence="6" id="KW-0804">Transcription</keyword>
<evidence type="ECO:0000313" key="8">
    <source>
        <dbReference type="EMBL" id="SFQ38131.1"/>
    </source>
</evidence>
<dbReference type="SUPFAM" id="SSF46689">
    <property type="entry name" value="Homeodomain-like"/>
    <property type="match status" value="1"/>
</dbReference>
<keyword evidence="9" id="KW-1185">Reference proteome</keyword>
<keyword evidence="4" id="KW-0238">DNA-binding</keyword>